<evidence type="ECO:0000256" key="5">
    <source>
        <dbReference type="ARBA" id="ARBA00022737"/>
    </source>
</evidence>
<keyword evidence="11" id="KW-0505">Motor protein</keyword>
<dbReference type="Pfam" id="PF12774">
    <property type="entry name" value="AAA_6"/>
    <property type="match status" value="1"/>
</dbReference>
<dbReference type="Pfam" id="PF12781">
    <property type="entry name" value="AAA_9"/>
    <property type="match status" value="1"/>
</dbReference>
<dbReference type="Pfam" id="PF12775">
    <property type="entry name" value="AAA_7"/>
    <property type="match status" value="1"/>
</dbReference>
<dbReference type="Pfam" id="PF08393">
    <property type="entry name" value="DHC_N2"/>
    <property type="match status" value="1"/>
</dbReference>
<feature type="domain" description="AAA+ ATPase" evidence="16">
    <location>
        <begin position="1834"/>
        <end position="1970"/>
    </location>
</feature>
<keyword evidence="5" id="KW-0677">Repeat</keyword>
<dbReference type="Pfam" id="PF12780">
    <property type="entry name" value="AAA_8"/>
    <property type="match status" value="1"/>
</dbReference>
<evidence type="ECO:0000256" key="7">
    <source>
        <dbReference type="ARBA" id="ARBA00022840"/>
    </source>
</evidence>
<dbReference type="InterPro" id="IPR013602">
    <property type="entry name" value="Dynein_heavy_linker"/>
</dbReference>
<dbReference type="PANTHER" id="PTHR45703:SF32">
    <property type="entry name" value="DYNEINS HEAVY CHAIN"/>
    <property type="match status" value="1"/>
</dbReference>
<evidence type="ECO:0000256" key="2">
    <source>
        <dbReference type="ARBA" id="ARBA00008887"/>
    </source>
</evidence>
<keyword evidence="4" id="KW-0493">Microtubule</keyword>
<dbReference type="Gene3D" id="3.40.50.300">
    <property type="entry name" value="P-loop containing nucleotide triphosphate hydrolases"/>
    <property type="match status" value="5"/>
</dbReference>
<dbReference type="Gene3D" id="1.10.8.720">
    <property type="entry name" value="Region D6 of dynein motor"/>
    <property type="match status" value="1"/>
</dbReference>
<feature type="domain" description="AAA+ ATPase" evidence="16">
    <location>
        <begin position="2454"/>
        <end position="2635"/>
    </location>
</feature>
<dbReference type="Gene3D" id="1.20.920.20">
    <property type="match status" value="1"/>
</dbReference>
<dbReference type="Gene3D" id="1.10.8.1220">
    <property type="match status" value="1"/>
</dbReference>
<reference evidence="17 18" key="1">
    <citation type="submission" date="2023-09" db="EMBL/GenBank/DDBJ databases">
        <title>Genomes of two closely related lineages of the louse Polyplax serrata with different host specificities.</title>
        <authorList>
            <person name="Martinu J."/>
            <person name="Tarabai H."/>
            <person name="Stefka J."/>
            <person name="Hypsa V."/>
        </authorList>
    </citation>
    <scope>NUCLEOTIDE SEQUENCE [LARGE SCALE GENOMIC DNA]</scope>
    <source>
        <strain evidence="17">98ZLc_SE</strain>
    </source>
</reference>
<evidence type="ECO:0000259" key="16">
    <source>
        <dbReference type="SMART" id="SM00382"/>
    </source>
</evidence>
<evidence type="ECO:0000256" key="11">
    <source>
        <dbReference type="ARBA" id="ARBA00023175"/>
    </source>
</evidence>
<dbReference type="Gene3D" id="3.20.180.20">
    <property type="entry name" value="Dynein heavy chain, N-terminal domain 2"/>
    <property type="match status" value="1"/>
</dbReference>
<evidence type="ECO:0000256" key="1">
    <source>
        <dbReference type="ARBA" id="ARBA00004430"/>
    </source>
</evidence>
<dbReference type="InterPro" id="IPR042219">
    <property type="entry name" value="AAA_lid_11_sf"/>
</dbReference>
<evidence type="ECO:0000313" key="17">
    <source>
        <dbReference type="EMBL" id="KAK6640469.1"/>
    </source>
</evidence>
<dbReference type="Gene3D" id="1.20.140.100">
    <property type="entry name" value="Dynein heavy chain, N-terminal domain 2"/>
    <property type="match status" value="1"/>
</dbReference>
<feature type="coiled-coil region" evidence="14">
    <location>
        <begin position="3283"/>
        <end position="3348"/>
    </location>
</feature>
<keyword evidence="8" id="KW-0243">Dynein</keyword>
<dbReference type="InterPro" id="IPR041228">
    <property type="entry name" value="Dynein_C"/>
</dbReference>
<dbReference type="InterPro" id="IPR004273">
    <property type="entry name" value="Dynein_heavy_D6_P-loop"/>
</dbReference>
<comment type="similarity">
    <text evidence="2">Belongs to the dynein heavy chain family.</text>
</comment>
<keyword evidence="9 14" id="KW-0175">Coiled coil</keyword>
<comment type="subcellular location">
    <subcellularLocation>
        <location evidence="1">Cytoplasm</location>
        <location evidence="1">Cytoskeleton</location>
        <location evidence="1">Cilium axoneme</location>
    </subcellularLocation>
</comment>
<evidence type="ECO:0000256" key="13">
    <source>
        <dbReference type="ARBA" id="ARBA00023273"/>
    </source>
</evidence>
<feature type="region of interest" description="Disordered" evidence="15">
    <location>
        <begin position="1"/>
        <end position="24"/>
    </location>
</feature>
<dbReference type="Gene3D" id="1.10.472.130">
    <property type="match status" value="1"/>
</dbReference>
<evidence type="ECO:0000256" key="3">
    <source>
        <dbReference type="ARBA" id="ARBA00022490"/>
    </source>
</evidence>
<sequence length="4502" mass="519864">MDTSEITGTYTTSNKTSEPEEDADLQRLMEDADEEESEGYIEEGDKELDKYDILVSKVKKFTVLFDMHNDDWTNETEAVIKEFFESNSEELLVIYYNELKLCAAFEFPEVPVHDIMYFLKEQNQEISPEHFHEEITFGSLNNSVEGSILSIFGNIFAPTFFNITSWPDSVKGDFCSHMHEFLAKLTDLHHKMLGLSVLYVPQDGLNVSLNAAAEDKELVRRLEGVVVHWSRQLRIAVSDSDQTSHTELLSPIDEYNFWIYRWENLSGLSYQLKSKSLKHFLDILTVHQSSYIRPFQALIGEITDATNEAKSNIEFLQILKKPCEELSWETNPTQMINHIPKLLNIFRVIWMNSPHYNTRDRITLLCRNLSNQLILQCKNFIDLDDIFLNGRTRHGIKMLEKNIDCCLKYKVIYDVIAQGHTERDSEHAWDLDRASIFNHIESFIQRNKDLIEICNAMITFGRYSETENLRKPIFGGTKGKNFEKVIDNLEENFKVYLADIIECRHIILDILVPTWSERILRFRSHMKELEQIVENLLAATIQRTQNVEEVIYSLQAFYHYSLRETLYPVIEKYTVELWAGLMKNIHKLKQELVEEQKYRPVLSPNFGGKALIAHMKRQKLVGLKKMIENAMWLPKCGIAMEVRQQYDKLLVSIKEHIKDLFRKWNDTLEDNIVQRLNRPLMRKSASRPGLLENNFDGMCLTVANECSYWLFLGFDLPHPAEQLYKKWKKVRVLYEHVLTVVLDYNKIISALSDEERLLFRELVKKVDKKIAPGLFRIDWTSEFSEEYITDVSSQTAEVCVEIQCNIALKLRGEILEIDELKSRFYAALEQAIVKISNYYQEILKYLMIIYEGFQSEIIGMGDTWHKFIMQLDTLLEEALRLCSKFSLQVFLQLLHGDGTTGPSPLMKVTLTLTENKITFNPDLNIISSFGKKCLFEVVNALKVIPRLYDKLRLKGFYKKTFSTVIENDEECNRLQFAINQEVMFNISLLQQYLKIWDPFRDMWEVNKELFIQRYELLNPTVISFEADISRYSEVANNVQMQEAVAYIHFIQINSGPLKIEIVHHCTIWQEKLFELLKKMAERNIRALLQYCAYHSFNIMHEPRNIPEMQQALNYYERLTNDVASKEKEFPKIADQFAVLAKYEVEIEDNILRKHKQLLQKWTQYLHTLTKAEEMLNKNKDMFKNGLLEKSEKIKLQLTELCAHFMQAMPTTVSTSAKDALFFCSEIRAKLAELREKEVTLRNDLAIFGISLPENPDQEKLEKELATLELVWELTNQWDDAWERYKSGNFWQLETDEMENMAQTLFRKLTRLSRELKERGWDIVDHTRLRVDAFRRCLPLISDMKNPCLRSRHWDQIRKLVKVDFDENSPEFTLEAIIDMKLQEFAIEINEISNAATMELNIEVGLKNISDFWGSMNVIMDPYKDMKNLYRLRAVDDIFQALEENMVALASMKGTKFSEPFMGDIDYWERGLSLVLEVLEQTLNVQRQWMYLENIFGAEDIRKQMPKETRQFDEITNDWKEITTRMYHTQNAFKASHHPGLFNTLNKLNDRLEYIQRALEIYLEFKRYVFPRFYFISNDDLLEILGNSKKPEMVQPHMKKLFDNINKIKLSKGMFSNKYEASGMFSGDGEYIEFSNVTICDGPVERWLCEIEKNMRITLHNEIKVTRAALRKMLSKRDKWIKEQPGQLCITSSQIQWTTDCTRTLHHCKMLESKTPLRKLRTKQNKVLQKFSEAIRGNLSKVQRLKVVALVTIEIHARDVIDKMYKVGCMDVSAFEWSSQLRFYWDRDIDDCIVRQTNTYFVYGYEYLGNSGRLVITPLTDRCYITLTTALHLYRGGSPKGPAGTGKTETVKDLGKGLGAYVIVINCSEGLDFKSMGRMFAGLAQTGAWGCFDEFNRINIEVLSVVAQQILCILYALSQRLKRFVFEGAEINLVHSCGIFITMNPGYAGRTELPDNLKSMFRPISMVVPDSCLIAEITLFGEGFKECRQLAKKVFTLFSLSMQQLSKQDHYDFGLRGLVAILRYSGRKRRQLSNLPEDEVMLLAMRDMNLAKLTSDDLPLFNGITRDLFPGVQPPTVDYSELQAAIETEFHKVNLQCVPKMITKVIQLYETKISRHSVMLVGATGTAKSTTWKILKASMSSLKAHNKGNYQMVTEYPINPKALSLGELYGEFNLSTGEWLDGVLSAIMRKTCAEANTWLFVEETPDEKWILFDGPVDAVWIENMNSVMDDNKILTLINSERITMPEQVSLLFEVEDLAVASPATVSRCGMVYNDYKDLTWKPYVQSWLKKQTCELLVTEMQEYFNRYTQRILDFKRLNCSELVKTSELNCVISLCRLLDCFITKENGFDPADEDTFSNISKLWFLFCLIWSICGTVNEEGRKKIDTYIRELEGVFPVVDTIYEYYVDVKGMNMAPWDNQLNENWKYNPSIPFYKIIVPTVDTVRYEFLVSTLLKHTYPALLVGPVGTGKTSTAQSVIDGIDSNKFTVLSVNMSAQTSSQNLQDTIESKMEKRTKGMFYPIGGKLMLTFLDDLNMPAKETYGAQPPLELLRQWIDYGFWYDRQKQWRKYIKDMFLIGSMGPPGGGRNHISNRLMARFNIINMTFPEEAQINRIFLTMLQQHLTDFHSEVKIIAEDLTNMTIDLYTQVIVKMLPTPAKMHYLFNLRDISKIFQGLLRSHKDYQNTLSGLLRLWVHECFRVFSDRMVDEKDRDWFTNEINNQLGKYFETTFQSVCPEKRSPVFGDFVNPYWIYEDLNDFAALRRYIENQMVEYNNSPGVVRMDLVLFRDAIEHICRIVRVISQPRGNILLVGIGGSGRQSLSRIAAYICEYGIFQIEVSKNYRTGEFREDLKSLYHIAGIDNKATTFLFNDTQVVQESFLEIINNILSSGEVPNLYKPEEFEEIKSALADAAKKAKINPTTETIYNLLIDRVRVNLHIALCMSPAGDAFRNRLRQYPSLINCTTIDWFLEWPREALLEVARKYLVDIDLTVTMTGERLEPPLPKDSPLKPLVERLREAVASIFSIIHDSVAKAAKQMQLQMKRHSYVTPTNYLELVAGYKEMIAVKRTELFTQANKLSNGLGKIDEARSSVEVMTVDLEKAQVKVMEIQQVCEEAMTVISQKRREADEQAKVVKIKSEKISEEEVACKKLAKIAQADLDEAMPALEEALLALDALSKKDISEVKSYGRPPPKVMMVMEAVCVLKGITPDWSESKRILGEQDFLKSLREYDKDHISEKIMKKIATYTEMEDFDPEKVGQVSSAAKSLCMWVIAIEKYGKVWRVVGPKKARLDETLESLRKKQAELAELQAKLKELQDFLNKLKKEYDEKTKEMDELQAKAEFLQLKLQRAAMLVDGLAGEKLRWEQTVEYCNIHYGQLPGDCLLATAFLSYVGPFVSQYREQLLHLWKKSIEEEEEVPYDPHFKLLEFLIDPAIVRDWNQLGLPTDDFSTENGIIVARCSRWPLIIDPQCQCQKWIKNMETPNVGENLSAYSGLRVIDFGQPDYMKTLEYAIQHGKPVLLQNILETLEPALNPVLNKSLVVQQGQLVLRMNEKFIPYHEKFRFFITTKMPNPHYAPEISTKTTLINFAIKEEGLLAQLLGLVVKKEKPQLEEMKNHIVTTISGGKKTLQSLEDELLRLLYESRGSLLENKELFDTLQTSKVTSQAVKESVEMALTTEVEIDMVRSGYLPCAQRASILFFVLNDMGNVDPMYQFSLDSYLSLFSMSIDKSPKSQHLEDRINHLNDYHTYSVYRNTCRGLFEMHKLLFSFHMCIKILEAVGKISHTEYTFMLKGGVVLDRTGQIPNPCPSWLSDTSWDNITELDKLAGFHGCAATFEQSPRDWQNWYVSTEPENMPLIGEWEVNCTQFQKMLFIRSLRPDRLSFCASQFIVNNLGQRFVEPPVLDVKAVFEDSTPTGPLIFVLSPGVDPTTALLQLAENTGMAHRFATLSLGQGQSPIATRYIETGIKVGNWVFLANCHLSLSWMPALDKIVEKLGTPDAQVHPDFRLWLSSSPHPDFPISILQAGIKMTTEPPKGIKANLKRLYHIVTEQQFNACEAKEKYKKLLFSLCYFHAVLLERKKFQQLGWNVVYSFNDSDFEVSENLLSIYLDEYPDTPWDALKYLIAGVNYGGHVTDDWDRRLLLTYITQYFCPDALHQQFYRLSSLPTYYIPRDGSIESYRDYITTLPNVDRPEAFGQHPNADITSLISETRVLCEILMSLQVQGPGSSGGGEGSKEEKVMQLAQDVLSKVPELIDYETTYKNMGEFKSPLDVVLLQEIQRYNALLRKIKASLEDLQKGIQGFVVMSTELEEIFTCMFEGRVPSTWLKAYPSLKLLGSWTRDLVLRVEHFASWADTIRPPVLFWLAAFTFPTGFLTAVLQTSARRQGISIDTLSWEFDILTSEVNEKPVDGVYVKTIFLEGAGWNKKNACLIEPLPMQLVCEMPIIWFKPMEVLKKKTKGLYSCPTYYFPIRAGAPGRPAYVVAVDLKVGVESPDYWTKRATALLLSLAS</sequence>
<dbReference type="Pfam" id="PF03028">
    <property type="entry name" value="Dynein_heavy"/>
    <property type="match status" value="1"/>
</dbReference>
<dbReference type="Gene3D" id="1.20.1270.280">
    <property type="match status" value="1"/>
</dbReference>
<dbReference type="InterPro" id="IPR041466">
    <property type="entry name" value="Dynein_AAA5_ext"/>
</dbReference>
<protein>
    <recommendedName>
        <fullName evidence="16">AAA+ ATPase domain-containing protein</fullName>
    </recommendedName>
</protein>
<dbReference type="Gene3D" id="1.10.8.710">
    <property type="match status" value="1"/>
</dbReference>
<dbReference type="InterPro" id="IPR056759">
    <property type="entry name" value="DYH2-5-8_CC"/>
</dbReference>
<evidence type="ECO:0000256" key="10">
    <source>
        <dbReference type="ARBA" id="ARBA00023069"/>
    </source>
</evidence>
<evidence type="ECO:0000256" key="12">
    <source>
        <dbReference type="ARBA" id="ARBA00023212"/>
    </source>
</evidence>
<dbReference type="Gene3D" id="3.10.490.20">
    <property type="match status" value="1"/>
</dbReference>
<comment type="caution">
    <text evidence="17">The sequence shown here is derived from an EMBL/GenBank/DDBJ whole genome shotgun (WGS) entry which is preliminary data.</text>
</comment>
<evidence type="ECO:0000256" key="15">
    <source>
        <dbReference type="SAM" id="MobiDB-lite"/>
    </source>
</evidence>
<dbReference type="InterPro" id="IPR003593">
    <property type="entry name" value="AAA+_ATPase"/>
</dbReference>
<keyword evidence="12" id="KW-0206">Cytoskeleton</keyword>
<dbReference type="Pfam" id="PF18199">
    <property type="entry name" value="Dynein_C"/>
    <property type="match status" value="1"/>
</dbReference>
<keyword evidence="10" id="KW-0969">Cilium</keyword>
<dbReference type="InterPro" id="IPR043160">
    <property type="entry name" value="Dynein_C_barrel"/>
</dbReference>
<dbReference type="InterPro" id="IPR024317">
    <property type="entry name" value="Dynein_heavy_chain_D4_dom"/>
</dbReference>
<evidence type="ECO:0000313" key="18">
    <source>
        <dbReference type="Proteomes" id="UP001359485"/>
    </source>
</evidence>
<keyword evidence="18" id="KW-1185">Reference proteome</keyword>
<name>A0ABR1BEE5_POLSC</name>
<dbReference type="InterPro" id="IPR041658">
    <property type="entry name" value="AAA_lid_11"/>
</dbReference>
<dbReference type="InterPro" id="IPR043157">
    <property type="entry name" value="Dynein_AAA1S"/>
</dbReference>
<dbReference type="InterPro" id="IPR024743">
    <property type="entry name" value="Dynein_HC_stalk"/>
</dbReference>
<dbReference type="Pfam" id="PF17852">
    <property type="entry name" value="Dynein_AAA_lid"/>
    <property type="match status" value="1"/>
</dbReference>
<evidence type="ECO:0000256" key="14">
    <source>
        <dbReference type="SAM" id="Coils"/>
    </source>
</evidence>
<evidence type="ECO:0000256" key="4">
    <source>
        <dbReference type="ARBA" id="ARBA00022701"/>
    </source>
</evidence>
<dbReference type="Gene3D" id="1.10.287.2620">
    <property type="match status" value="1"/>
</dbReference>
<evidence type="ECO:0000256" key="8">
    <source>
        <dbReference type="ARBA" id="ARBA00023017"/>
    </source>
</evidence>
<dbReference type="InterPro" id="IPR027417">
    <property type="entry name" value="P-loop_NTPase"/>
</dbReference>
<dbReference type="InterPro" id="IPR013594">
    <property type="entry name" value="Dynein_heavy_tail"/>
</dbReference>
<dbReference type="CDD" id="cd00009">
    <property type="entry name" value="AAA"/>
    <property type="match status" value="1"/>
</dbReference>
<dbReference type="EMBL" id="JAWJWF010000001">
    <property type="protein sequence ID" value="KAK6640469.1"/>
    <property type="molecule type" value="Genomic_DNA"/>
</dbReference>
<dbReference type="Pfam" id="PF08385">
    <property type="entry name" value="DHC_N1"/>
    <property type="match status" value="1"/>
</dbReference>
<dbReference type="Pfam" id="PF12777">
    <property type="entry name" value="MT"/>
    <property type="match status" value="1"/>
</dbReference>
<dbReference type="InterPro" id="IPR042228">
    <property type="entry name" value="Dynein_linker_3"/>
</dbReference>
<dbReference type="SUPFAM" id="SSF52540">
    <property type="entry name" value="P-loop containing nucleoside triphosphate hydrolases"/>
    <property type="match status" value="4"/>
</dbReference>
<keyword evidence="3" id="KW-0963">Cytoplasm</keyword>
<dbReference type="InterPro" id="IPR041589">
    <property type="entry name" value="DNAH3_AAA_lid_1"/>
</dbReference>
<dbReference type="SMART" id="SM00382">
    <property type="entry name" value="AAA"/>
    <property type="match status" value="2"/>
</dbReference>
<dbReference type="Gene3D" id="6.10.140.1060">
    <property type="match status" value="1"/>
</dbReference>
<accession>A0ABR1BEE5</accession>
<keyword evidence="13" id="KW-0966">Cell projection</keyword>
<dbReference type="Proteomes" id="UP001359485">
    <property type="component" value="Unassembled WGS sequence"/>
</dbReference>
<dbReference type="InterPro" id="IPR035706">
    <property type="entry name" value="AAA_9"/>
</dbReference>
<dbReference type="Gene3D" id="1.20.58.1120">
    <property type="match status" value="1"/>
</dbReference>
<dbReference type="Pfam" id="PF17857">
    <property type="entry name" value="AAA_lid_1"/>
    <property type="match status" value="1"/>
</dbReference>
<keyword evidence="6" id="KW-0547">Nucleotide-binding</keyword>
<dbReference type="PANTHER" id="PTHR45703">
    <property type="entry name" value="DYNEIN HEAVY CHAIN"/>
    <property type="match status" value="1"/>
</dbReference>
<organism evidence="17 18">
    <name type="scientific">Polyplax serrata</name>
    <name type="common">Common mouse louse</name>
    <dbReference type="NCBI Taxonomy" id="468196"/>
    <lineage>
        <taxon>Eukaryota</taxon>
        <taxon>Metazoa</taxon>
        <taxon>Ecdysozoa</taxon>
        <taxon>Arthropoda</taxon>
        <taxon>Hexapoda</taxon>
        <taxon>Insecta</taxon>
        <taxon>Pterygota</taxon>
        <taxon>Neoptera</taxon>
        <taxon>Paraneoptera</taxon>
        <taxon>Psocodea</taxon>
        <taxon>Troctomorpha</taxon>
        <taxon>Phthiraptera</taxon>
        <taxon>Anoplura</taxon>
        <taxon>Polyplacidae</taxon>
        <taxon>Polyplax</taxon>
    </lineage>
</organism>
<dbReference type="InterPro" id="IPR026983">
    <property type="entry name" value="DHC"/>
</dbReference>
<feature type="compositionally biased region" description="Polar residues" evidence="15">
    <location>
        <begin position="1"/>
        <end position="16"/>
    </location>
</feature>
<proteinExistence type="inferred from homology"/>
<dbReference type="InterPro" id="IPR035699">
    <property type="entry name" value="AAA_6"/>
</dbReference>
<dbReference type="Gene3D" id="1.20.920.30">
    <property type="match status" value="1"/>
</dbReference>
<evidence type="ECO:0000256" key="6">
    <source>
        <dbReference type="ARBA" id="ARBA00022741"/>
    </source>
</evidence>
<gene>
    <name evidence="17" type="ORF">RUM44_012163</name>
</gene>
<dbReference type="Pfam" id="PF18198">
    <property type="entry name" value="AAA_lid_11"/>
    <property type="match status" value="1"/>
</dbReference>
<evidence type="ECO:0000256" key="9">
    <source>
        <dbReference type="ARBA" id="ARBA00023054"/>
    </source>
</evidence>
<dbReference type="Pfam" id="PF25007">
    <property type="entry name" value="DYH2-5-8_CC"/>
    <property type="match status" value="1"/>
</dbReference>
<dbReference type="InterPro" id="IPR042222">
    <property type="entry name" value="Dynein_2_N"/>
</dbReference>
<keyword evidence="7" id="KW-0067">ATP-binding</keyword>